<dbReference type="Pfam" id="PF13738">
    <property type="entry name" value="Pyr_redox_3"/>
    <property type="match status" value="1"/>
</dbReference>
<keyword evidence="4" id="KW-1185">Reference proteome</keyword>
<dbReference type="Proteomes" id="UP000298412">
    <property type="component" value="Unassembled WGS sequence"/>
</dbReference>
<dbReference type="GO" id="GO:0050660">
    <property type="term" value="F:flavin adenine dinucleotide binding"/>
    <property type="evidence" value="ECO:0007669"/>
    <property type="project" value="TreeGrafter"/>
</dbReference>
<accession>A0A4R8WUP8</accession>
<sequence>MVPDCVVVGAGPAGLAAGAELTGRGIDHVVVERARVDESWRTQRWDSLRVNNPGFMNLMLGEQKPNTYLTAGEVVERLEVLASTAPLRTGLTVHGLTRAGERWILGTSDGPIEARSVVVSSGGGRMFAAPRNGRPCCPTGSYSVMRRPTRIPVICRAGPFWPSGAPRGSRCDGPGTGTGTGTSETTPRTGATAGTVARRAEIGSVIWCTGYAGDFHWLGEDLTDPHGLPLRRGPASPAPGVWFVGLRWLIRRSSGNFVGFPRDAAVIADALESYLGPSGSRSSSDSAA</sequence>
<feature type="region of interest" description="Disordered" evidence="2">
    <location>
        <begin position="165"/>
        <end position="193"/>
    </location>
</feature>
<keyword evidence="1" id="KW-0560">Oxidoreductase</keyword>
<dbReference type="Gene3D" id="3.50.50.60">
    <property type="entry name" value="FAD/NAD(P)-binding domain"/>
    <property type="match status" value="2"/>
</dbReference>
<gene>
    <name evidence="3" type="ORF">E3O19_06330</name>
</gene>
<protein>
    <submittedName>
        <fullName evidence="3">FAD-binding protein</fullName>
    </submittedName>
</protein>
<dbReference type="SUPFAM" id="SSF51905">
    <property type="entry name" value="FAD/NAD(P)-binding domain"/>
    <property type="match status" value="1"/>
</dbReference>
<evidence type="ECO:0000256" key="1">
    <source>
        <dbReference type="ARBA" id="ARBA00023002"/>
    </source>
</evidence>
<name>A0A4R8WUP8_9MICO</name>
<evidence type="ECO:0000313" key="3">
    <source>
        <dbReference type="EMBL" id="TFC17388.1"/>
    </source>
</evidence>
<organism evidence="3 4">
    <name type="scientific">Cryobacterium algoritolerans</name>
    <dbReference type="NCBI Taxonomy" id="1259184"/>
    <lineage>
        <taxon>Bacteria</taxon>
        <taxon>Bacillati</taxon>
        <taxon>Actinomycetota</taxon>
        <taxon>Actinomycetes</taxon>
        <taxon>Micrococcales</taxon>
        <taxon>Microbacteriaceae</taxon>
        <taxon>Cryobacterium</taxon>
    </lineage>
</organism>
<evidence type="ECO:0000256" key="2">
    <source>
        <dbReference type="SAM" id="MobiDB-lite"/>
    </source>
</evidence>
<dbReference type="OrthoDB" id="9808049at2"/>
<dbReference type="InterPro" id="IPR036188">
    <property type="entry name" value="FAD/NAD-bd_sf"/>
</dbReference>
<evidence type="ECO:0000313" key="4">
    <source>
        <dbReference type="Proteomes" id="UP000298412"/>
    </source>
</evidence>
<proteinExistence type="predicted"/>
<feature type="compositionally biased region" description="Low complexity" evidence="2">
    <location>
        <begin position="181"/>
        <end position="193"/>
    </location>
</feature>
<dbReference type="InterPro" id="IPR050982">
    <property type="entry name" value="Auxin_biosynth/cation_transpt"/>
</dbReference>
<dbReference type="RefSeq" id="WP_134566259.1">
    <property type="nucleotide sequence ID" value="NZ_SOFP01000032.1"/>
</dbReference>
<comment type="caution">
    <text evidence="3">The sequence shown here is derived from an EMBL/GenBank/DDBJ whole genome shotgun (WGS) entry which is preliminary data.</text>
</comment>
<dbReference type="PANTHER" id="PTHR43539">
    <property type="entry name" value="FLAVIN-BINDING MONOOXYGENASE-LIKE PROTEIN (AFU_ORTHOLOGUE AFUA_4G09220)"/>
    <property type="match status" value="1"/>
</dbReference>
<dbReference type="AlphaFoldDB" id="A0A4R8WUP8"/>
<dbReference type="EMBL" id="SOFP01000032">
    <property type="protein sequence ID" value="TFC17388.1"/>
    <property type="molecule type" value="Genomic_DNA"/>
</dbReference>
<dbReference type="GO" id="GO:0004497">
    <property type="term" value="F:monooxygenase activity"/>
    <property type="evidence" value="ECO:0007669"/>
    <property type="project" value="TreeGrafter"/>
</dbReference>
<dbReference type="PANTHER" id="PTHR43539:SF78">
    <property type="entry name" value="FLAVIN-CONTAINING MONOOXYGENASE"/>
    <property type="match status" value="1"/>
</dbReference>
<reference evidence="3 4" key="1">
    <citation type="submission" date="2019-03" db="EMBL/GenBank/DDBJ databases">
        <title>Genomics of glacier-inhabiting Cryobacterium strains.</title>
        <authorList>
            <person name="Liu Q."/>
            <person name="Xin Y.-H."/>
        </authorList>
    </citation>
    <scope>NUCLEOTIDE SEQUENCE [LARGE SCALE GENOMIC DNA]</scope>
    <source>
        <strain evidence="3 4">MDT1-3</strain>
    </source>
</reference>